<protein>
    <recommendedName>
        <fullName evidence="13">Olfactory receptor</fullName>
    </recommendedName>
</protein>
<evidence type="ECO:0000256" key="7">
    <source>
        <dbReference type="ARBA" id="ARBA00023040"/>
    </source>
</evidence>
<keyword evidence="2 13" id="KW-1003">Cell membrane</keyword>
<evidence type="ECO:0000256" key="5">
    <source>
        <dbReference type="ARBA" id="ARBA00022725"/>
    </source>
</evidence>
<sequence length="312" mass="34921">MRNHTSVEEFILLGFPGTPMLQTALFVVFLMIFLITLMGNLIIIVVICLDYRLHTSMYFFLCNLSFLEALFITLILPGILRNLISSCKTISYASCLSQCYVYFYLGTVDFFLLSVMSIDRYLAICHPLHYPTIMNHSVSALMVLGCWVAAFLCLLLPIILLSRLSFSGPNKIDHFFCDTSAILELACSDTSFLRLICILVGSFVILGSLLLTGATYFCIFFTIFRMSSLQRQSKALSTCASHLTIVLLVYGSSLFTNIGTVSGHLLGIGKTVTVLSAIVVPLLNPFVYTLRNEDVKRALRDSIHRRRIRLGN</sequence>
<feature type="transmembrane region" description="Helical" evidence="13">
    <location>
        <begin position="235"/>
        <end position="255"/>
    </location>
</feature>
<dbReference type="InterPro" id="IPR000725">
    <property type="entry name" value="Olfact_rcpt"/>
</dbReference>
<feature type="domain" description="G-protein coupled receptors family 1 profile" evidence="14">
    <location>
        <begin position="39"/>
        <end position="288"/>
    </location>
</feature>
<dbReference type="AlphaFoldDB" id="A0A6P7WQE2"/>
<dbReference type="RefSeq" id="XP_030042599.1">
    <property type="nucleotide sequence ID" value="XM_030186739.1"/>
</dbReference>
<dbReference type="PROSITE" id="PS00237">
    <property type="entry name" value="G_PROTEIN_RECEP_F1_1"/>
    <property type="match status" value="1"/>
</dbReference>
<keyword evidence="15" id="KW-1185">Reference proteome</keyword>
<dbReference type="GO" id="GO:0004930">
    <property type="term" value="F:G protein-coupled receptor activity"/>
    <property type="evidence" value="ECO:0007669"/>
    <property type="project" value="UniProtKB-KW"/>
</dbReference>
<evidence type="ECO:0000256" key="9">
    <source>
        <dbReference type="ARBA" id="ARBA00023170"/>
    </source>
</evidence>
<keyword evidence="7 12" id="KW-0297">G-protein coupled receptor</keyword>
<evidence type="ECO:0000256" key="12">
    <source>
        <dbReference type="RuleBase" id="RU000688"/>
    </source>
</evidence>
<dbReference type="GO" id="GO:0004984">
    <property type="term" value="F:olfactory receptor activity"/>
    <property type="evidence" value="ECO:0007669"/>
    <property type="project" value="InterPro"/>
</dbReference>
<name>A0A6P7WQE2_9AMPH</name>
<evidence type="ECO:0000256" key="6">
    <source>
        <dbReference type="ARBA" id="ARBA00022989"/>
    </source>
</evidence>
<dbReference type="SUPFAM" id="SSF81321">
    <property type="entry name" value="Family A G protein-coupled receptor-like"/>
    <property type="match status" value="1"/>
</dbReference>
<feature type="transmembrane region" description="Helical" evidence="13">
    <location>
        <begin position="192"/>
        <end position="223"/>
    </location>
</feature>
<organism evidence="15 16">
    <name type="scientific">Microcaecilia unicolor</name>
    <dbReference type="NCBI Taxonomy" id="1415580"/>
    <lineage>
        <taxon>Eukaryota</taxon>
        <taxon>Metazoa</taxon>
        <taxon>Chordata</taxon>
        <taxon>Craniata</taxon>
        <taxon>Vertebrata</taxon>
        <taxon>Euteleostomi</taxon>
        <taxon>Amphibia</taxon>
        <taxon>Gymnophiona</taxon>
        <taxon>Siphonopidae</taxon>
        <taxon>Microcaecilia</taxon>
    </lineage>
</organism>
<keyword evidence="5 13" id="KW-0552">Olfaction</keyword>
<dbReference type="PANTHER" id="PTHR26454:SF1">
    <property type="entry name" value="OLFACTORY RECEPTOR"/>
    <property type="match status" value="1"/>
</dbReference>
<feature type="transmembrane region" description="Helical" evidence="13">
    <location>
        <begin position="267"/>
        <end position="290"/>
    </location>
</feature>
<keyword evidence="9 12" id="KW-0675">Receptor</keyword>
<dbReference type="PANTHER" id="PTHR26454">
    <property type="entry name" value="OLFACTORY RECEPTOR"/>
    <property type="match status" value="1"/>
</dbReference>
<evidence type="ECO:0000313" key="15">
    <source>
        <dbReference type="Proteomes" id="UP000515156"/>
    </source>
</evidence>
<evidence type="ECO:0000256" key="11">
    <source>
        <dbReference type="ARBA" id="ARBA00023224"/>
    </source>
</evidence>
<reference evidence="16 17" key="1">
    <citation type="submission" date="2025-04" db="UniProtKB">
        <authorList>
            <consortium name="RefSeq"/>
        </authorList>
    </citation>
    <scope>IDENTIFICATION</scope>
</reference>
<keyword evidence="10" id="KW-0325">Glycoprotein</keyword>
<keyword evidence="6 13" id="KW-1133">Transmembrane helix</keyword>
<dbReference type="OrthoDB" id="9444602at2759"/>
<evidence type="ECO:0000256" key="4">
    <source>
        <dbReference type="ARBA" id="ARBA00022692"/>
    </source>
</evidence>
<evidence type="ECO:0000256" key="8">
    <source>
        <dbReference type="ARBA" id="ARBA00023136"/>
    </source>
</evidence>
<dbReference type="PROSITE" id="PS50262">
    <property type="entry name" value="G_PROTEIN_RECEP_F1_2"/>
    <property type="match status" value="1"/>
</dbReference>
<dbReference type="Gene3D" id="1.20.1070.10">
    <property type="entry name" value="Rhodopsin 7-helix transmembrane proteins"/>
    <property type="match status" value="1"/>
</dbReference>
<comment type="subcellular location">
    <subcellularLocation>
        <location evidence="1 13">Cell membrane</location>
        <topology evidence="1 13">Multi-pass membrane protein</topology>
    </subcellularLocation>
</comment>
<proteinExistence type="inferred from homology"/>
<evidence type="ECO:0000256" key="13">
    <source>
        <dbReference type="RuleBase" id="RU363047"/>
    </source>
</evidence>
<dbReference type="InterPro" id="IPR017452">
    <property type="entry name" value="GPCR_Rhodpsn_7TM"/>
</dbReference>
<feature type="transmembrane region" description="Helical" evidence="13">
    <location>
        <begin position="20"/>
        <end position="46"/>
    </location>
</feature>
<dbReference type="FunFam" id="1.20.1070.10:FF:000010">
    <property type="entry name" value="Olfactory receptor"/>
    <property type="match status" value="1"/>
</dbReference>
<dbReference type="InterPro" id="IPR047132">
    <property type="entry name" value="Olfact_rcpt_6C-like"/>
</dbReference>
<dbReference type="KEGG" id="muo:115457312"/>
<dbReference type="PRINTS" id="PR00237">
    <property type="entry name" value="GPCRRHODOPSN"/>
</dbReference>
<evidence type="ECO:0000256" key="2">
    <source>
        <dbReference type="ARBA" id="ARBA00022475"/>
    </source>
</evidence>
<dbReference type="RefSeq" id="XP_030042593.1">
    <property type="nucleotide sequence ID" value="XM_030186733.1"/>
</dbReference>
<feature type="transmembrane region" description="Helical" evidence="13">
    <location>
        <begin position="100"/>
        <end position="118"/>
    </location>
</feature>
<feature type="transmembrane region" description="Helical" evidence="13">
    <location>
        <begin position="138"/>
        <end position="160"/>
    </location>
</feature>
<comment type="similarity">
    <text evidence="12">Belongs to the G-protein coupled receptor 1 family.</text>
</comment>
<dbReference type="Pfam" id="PF00001">
    <property type="entry name" value="7tm_1"/>
    <property type="match status" value="1"/>
</dbReference>
<evidence type="ECO:0000313" key="16">
    <source>
        <dbReference type="RefSeq" id="XP_030042593.1"/>
    </source>
</evidence>
<keyword evidence="3 13" id="KW-0716">Sensory transduction</keyword>
<gene>
    <name evidence="16" type="primary">LOC115457312</name>
    <name evidence="17" type="synonym">LOC115457319</name>
</gene>
<dbReference type="GO" id="GO:0005886">
    <property type="term" value="C:plasma membrane"/>
    <property type="evidence" value="ECO:0007669"/>
    <property type="project" value="UniProtKB-SubCell"/>
</dbReference>
<evidence type="ECO:0000256" key="1">
    <source>
        <dbReference type="ARBA" id="ARBA00004651"/>
    </source>
</evidence>
<evidence type="ECO:0000259" key="14">
    <source>
        <dbReference type="PROSITE" id="PS50262"/>
    </source>
</evidence>
<dbReference type="GeneID" id="115457312"/>
<dbReference type="Proteomes" id="UP000515156">
    <property type="component" value="Chromosome 14"/>
</dbReference>
<dbReference type="PRINTS" id="PR00245">
    <property type="entry name" value="OLFACTORYR"/>
</dbReference>
<dbReference type="KEGG" id="muo:115457319"/>
<evidence type="ECO:0000256" key="3">
    <source>
        <dbReference type="ARBA" id="ARBA00022606"/>
    </source>
</evidence>
<keyword evidence="11 12" id="KW-0807">Transducer</keyword>
<accession>A0A6P7WQE2</accession>
<keyword evidence="8 13" id="KW-0472">Membrane</keyword>
<dbReference type="InterPro" id="IPR000276">
    <property type="entry name" value="GPCR_Rhodpsn"/>
</dbReference>
<evidence type="ECO:0000313" key="17">
    <source>
        <dbReference type="RefSeq" id="XP_030042599.1"/>
    </source>
</evidence>
<feature type="transmembrane region" description="Helical" evidence="13">
    <location>
        <begin position="58"/>
        <end position="80"/>
    </location>
</feature>
<keyword evidence="4 12" id="KW-0812">Transmembrane</keyword>
<evidence type="ECO:0000256" key="10">
    <source>
        <dbReference type="ARBA" id="ARBA00023180"/>
    </source>
</evidence>